<dbReference type="PROSITE" id="PS50966">
    <property type="entry name" value="ZF_SWIM"/>
    <property type="match status" value="1"/>
</dbReference>
<dbReference type="InterPro" id="IPR007527">
    <property type="entry name" value="Znf_SWIM"/>
</dbReference>
<evidence type="ECO:0008006" key="6">
    <source>
        <dbReference type="Google" id="ProtNLM"/>
    </source>
</evidence>
<dbReference type="InterPro" id="IPR001810">
    <property type="entry name" value="F-box_dom"/>
</dbReference>
<dbReference type="Proteomes" id="UP000886998">
    <property type="component" value="Unassembled WGS sequence"/>
</dbReference>
<feature type="domain" description="SWIM-type" evidence="3">
    <location>
        <begin position="523"/>
        <end position="560"/>
    </location>
</feature>
<dbReference type="PANTHER" id="PTHR20933:SF4">
    <property type="entry name" value="F-BOX INVOLVED IN POLYQ PATHOGENESIS, ISOFORM A"/>
    <property type="match status" value="1"/>
</dbReference>
<dbReference type="InterPro" id="IPR032675">
    <property type="entry name" value="LRR_dom_sf"/>
</dbReference>
<sequence>MDRRFSMWADVSSSVVVSGIKDKDQTSLRNGFLPSATIEKLPDKVLLQIFSYLPHKEIGRLARVCKKWRMISSDSRLWTHVSLRPDISGLHVTNIETLLALIAVRFGPSLRYIELPIELITHTVLQELAYKCTSLTHMLLDFSTAMQLHDFSDLQTFPSRLRTMCICLSEVIFMEGFMRKIYNFINGLEVLHLIGTYEKVTEEEEEIYEVINIHKLKSAVPNLRVVNLFGIIFVDDSHVEALSSNCIQLECLAINYCNKFTGSTLKLLLQRCKKLKSLLMQQTSLKSEHVMAAEWDKTVLQELDITATELSSECLIDLLTRVPPLRYLCAGQQDGFTDQVMKEWIEKGNVKNLVALDLDRNENISEEALGKLIKMVGPALRGLGLSNIPHITEHFWNAMLPSLKNSRILIMGMPEDCCPKISQKIHVDSLMESIANNCPGLERLEIRWDADTLRFSDRSSKAIDLVRVKCLRLRCMTLADGKYFELVKSNFSRADRGTVVRTTTTAKFSSATGNRSVAANVSKGLKLFDDKFVISATCTCPAGGTPAFCKHVFALLHVINDYITKKLYEAPTERLQTWHQPKPVKMVPQTAEEVFMREPALEVENEIGFDFPPIIFAIHVFNKFGFFKGNWKKVLFLQLSFFLELLHPYAAQYVISERKKKRIINYTSLRVR</sequence>
<dbReference type="EMBL" id="BMAV01009947">
    <property type="protein sequence ID" value="GFY54593.1"/>
    <property type="molecule type" value="Genomic_DNA"/>
</dbReference>
<dbReference type="SMART" id="SM00256">
    <property type="entry name" value="FBOX"/>
    <property type="match status" value="1"/>
</dbReference>
<keyword evidence="1" id="KW-0862">Zinc</keyword>
<dbReference type="SUPFAM" id="SSF52047">
    <property type="entry name" value="RNI-like"/>
    <property type="match status" value="1"/>
</dbReference>
<proteinExistence type="predicted"/>
<reference evidence="4" key="1">
    <citation type="submission" date="2020-08" db="EMBL/GenBank/DDBJ databases">
        <title>Multicomponent nature underlies the extraordinary mechanical properties of spider dragline silk.</title>
        <authorList>
            <person name="Kono N."/>
            <person name="Nakamura H."/>
            <person name="Mori M."/>
            <person name="Yoshida Y."/>
            <person name="Ohtoshi R."/>
            <person name="Malay A.D."/>
            <person name="Moran D.A.P."/>
            <person name="Tomita M."/>
            <person name="Numata K."/>
            <person name="Arakawa K."/>
        </authorList>
    </citation>
    <scope>NUCLEOTIDE SEQUENCE</scope>
</reference>
<dbReference type="GO" id="GO:0031398">
    <property type="term" value="P:positive regulation of protein ubiquitination"/>
    <property type="evidence" value="ECO:0007669"/>
    <property type="project" value="TreeGrafter"/>
</dbReference>
<keyword evidence="5" id="KW-1185">Reference proteome</keyword>
<name>A0A8X6XIN6_9ARAC</name>
<accession>A0A8X6XIN6</accession>
<organism evidence="4 5">
    <name type="scientific">Trichonephila inaurata madagascariensis</name>
    <dbReference type="NCBI Taxonomy" id="2747483"/>
    <lineage>
        <taxon>Eukaryota</taxon>
        <taxon>Metazoa</taxon>
        <taxon>Ecdysozoa</taxon>
        <taxon>Arthropoda</taxon>
        <taxon>Chelicerata</taxon>
        <taxon>Arachnida</taxon>
        <taxon>Araneae</taxon>
        <taxon>Araneomorphae</taxon>
        <taxon>Entelegynae</taxon>
        <taxon>Araneoidea</taxon>
        <taxon>Nephilidae</taxon>
        <taxon>Trichonephila</taxon>
        <taxon>Trichonephila inaurata</taxon>
    </lineage>
</organism>
<keyword evidence="1" id="KW-0863">Zinc-finger</keyword>
<dbReference type="PROSITE" id="PS50181">
    <property type="entry name" value="FBOX"/>
    <property type="match status" value="1"/>
</dbReference>
<evidence type="ECO:0000313" key="5">
    <source>
        <dbReference type="Proteomes" id="UP000886998"/>
    </source>
</evidence>
<dbReference type="AlphaFoldDB" id="A0A8X6XIN6"/>
<dbReference type="SUPFAM" id="SSF81383">
    <property type="entry name" value="F-box domain"/>
    <property type="match status" value="1"/>
</dbReference>
<dbReference type="Gene3D" id="3.80.10.10">
    <property type="entry name" value="Ribonuclease Inhibitor"/>
    <property type="match status" value="2"/>
</dbReference>
<comment type="caution">
    <text evidence="4">The sequence shown here is derived from an EMBL/GenBank/DDBJ whole genome shotgun (WGS) entry which is preliminary data.</text>
</comment>
<gene>
    <name evidence="4" type="primary">X975_06267</name>
    <name evidence="4" type="ORF">TNIN_218401</name>
</gene>
<evidence type="ECO:0000256" key="1">
    <source>
        <dbReference type="PROSITE-ProRule" id="PRU00325"/>
    </source>
</evidence>
<evidence type="ECO:0000259" key="3">
    <source>
        <dbReference type="PROSITE" id="PS50966"/>
    </source>
</evidence>
<evidence type="ECO:0000313" key="4">
    <source>
        <dbReference type="EMBL" id="GFY54593.1"/>
    </source>
</evidence>
<dbReference type="InterPro" id="IPR036047">
    <property type="entry name" value="F-box-like_dom_sf"/>
</dbReference>
<keyword evidence="1" id="KW-0479">Metal-binding</keyword>
<protein>
    <recommendedName>
        <fullName evidence="6">F-box domain-containing protein</fullName>
    </recommendedName>
</protein>
<dbReference type="OrthoDB" id="3219396at2759"/>
<dbReference type="PANTHER" id="PTHR20933">
    <property type="entry name" value="F-BOX ONLY PROTEIN 33"/>
    <property type="match status" value="1"/>
</dbReference>
<dbReference type="Gene3D" id="1.20.1280.50">
    <property type="match status" value="1"/>
</dbReference>
<dbReference type="GO" id="GO:0008270">
    <property type="term" value="F:zinc ion binding"/>
    <property type="evidence" value="ECO:0007669"/>
    <property type="project" value="UniProtKB-KW"/>
</dbReference>
<evidence type="ECO:0000259" key="2">
    <source>
        <dbReference type="PROSITE" id="PS50181"/>
    </source>
</evidence>
<feature type="domain" description="F-box" evidence="2">
    <location>
        <begin position="35"/>
        <end position="81"/>
    </location>
</feature>
<dbReference type="Pfam" id="PF12937">
    <property type="entry name" value="F-box-like"/>
    <property type="match status" value="1"/>
</dbReference>